<evidence type="ECO:0000259" key="2">
    <source>
        <dbReference type="Pfam" id="PF13482"/>
    </source>
</evidence>
<dbReference type="InterPro" id="IPR012337">
    <property type="entry name" value="RNaseH-like_sf"/>
</dbReference>
<dbReference type="SUPFAM" id="SSF47794">
    <property type="entry name" value="Rad51 N-terminal domain-like"/>
    <property type="match status" value="1"/>
</dbReference>
<dbReference type="STRING" id="348780.NP_3564A"/>
<dbReference type="AlphaFoldDB" id="A0A1U7EXH3"/>
<dbReference type="InterPro" id="IPR036397">
    <property type="entry name" value="RNaseH_sf"/>
</dbReference>
<evidence type="ECO:0000313" key="4">
    <source>
        <dbReference type="Proteomes" id="UP000002698"/>
    </source>
</evidence>
<proteinExistence type="predicted"/>
<evidence type="ECO:0000256" key="1">
    <source>
        <dbReference type="SAM" id="MobiDB-lite"/>
    </source>
</evidence>
<dbReference type="InterPro" id="IPR038720">
    <property type="entry name" value="YprB_RNase_H-like_dom"/>
</dbReference>
<dbReference type="KEGG" id="nph:NP_3564A"/>
<dbReference type="Gene3D" id="1.10.150.20">
    <property type="entry name" value="5' to 3' exonuclease, C-terminal subdomain"/>
    <property type="match status" value="1"/>
</dbReference>
<dbReference type="Proteomes" id="UP000002698">
    <property type="component" value="Chromosome"/>
</dbReference>
<sequence length="514" mass="54679">MGSAGSGTAPMMPLPPADGTPATILSIPGAVVERYTVRDVVADAIDAIGPDLIVAAPPNQAYVAGPSVTGLADVPVVDPTRLTSRYFVPDAGIAIVATPSPEELPPTPGDIQRDGIGSDSGSGAEHVCLLTNQLALTIDPHRRMTRLDGIDAYLDALPDGWHAGAPVTHLSTGLRAEYRTTHERGGSAYPVYGAGPPASTVGAGIDESERPFIELSLYANGAVDATTHDPSNFGIRGLDDIGRKRAGLLREHGFDSRTAIADAGPHALADLRGVGERTARTVHASATAITAGEVVPRDGGVLPRGDPVFVDIETDGLNGDTVWLIGVLDGGSEDGRYLPFRQRDHNAPAEHIESFISWLAGPAQGRPVVAWNGRRFDFPIIARQLEQHAPEWTDEWQRRYQFDPLYYASSKNNAALPARSNRLEPVATALGWEPTTTGIDGAAVAAAYNAWRRTADSQDGYQPDWERLEAYCEDDVRALATVYEALQDASRYAPDTGGEPPQSRTTQGSLSDFS</sequence>
<feature type="compositionally biased region" description="Polar residues" evidence="1">
    <location>
        <begin position="502"/>
        <end position="514"/>
    </location>
</feature>
<dbReference type="SUPFAM" id="SSF53098">
    <property type="entry name" value="Ribonuclease H-like"/>
    <property type="match status" value="1"/>
</dbReference>
<feature type="region of interest" description="Disordered" evidence="1">
    <location>
        <begin position="490"/>
        <end position="514"/>
    </location>
</feature>
<dbReference type="HOGENOM" id="CLU_039905_0_0_2"/>
<evidence type="ECO:0000313" key="3">
    <source>
        <dbReference type="EMBL" id="CAI49873.1"/>
    </source>
</evidence>
<reference evidence="3 4" key="1">
    <citation type="journal article" date="2005" name="Genome Res.">
        <title>Living with two extremes: conclusions from the genome sequence of Natronomonas pharaonis.</title>
        <authorList>
            <person name="Falb M."/>
            <person name="Pfeiffer F."/>
            <person name="Palm P."/>
            <person name="Rodewald K."/>
            <person name="Hickmann V."/>
            <person name="Tittor J."/>
            <person name="Oesterhelt D."/>
        </authorList>
    </citation>
    <scope>NUCLEOTIDE SEQUENCE [LARGE SCALE GENOMIC DNA]</scope>
    <source>
        <strain evidence="4">ATCC 35678 / DSM 2160 / CIP 103997 / JCM 8858 / NBRC 14720 / NCIMB 2260 / Gabara</strain>
    </source>
</reference>
<gene>
    <name evidence="3" type="ordered locus">NP_3564A</name>
</gene>
<dbReference type="EMBL" id="CR936257">
    <property type="protein sequence ID" value="CAI49873.1"/>
    <property type="molecule type" value="Genomic_DNA"/>
</dbReference>
<dbReference type="EnsemblBacteria" id="CAI49873">
    <property type="protein sequence ID" value="CAI49873"/>
    <property type="gene ID" value="NP_3564A"/>
</dbReference>
<accession>A0A1U7EXH3</accession>
<organism evidence="3 4">
    <name type="scientific">Natronomonas pharaonis (strain ATCC 35678 / DSM 2160 / CIP 103997 / JCM 8858 / NBRC 14720 / NCIMB 2260 / Gabara)</name>
    <name type="common">Halobacterium pharaonis</name>
    <dbReference type="NCBI Taxonomy" id="348780"/>
    <lineage>
        <taxon>Archaea</taxon>
        <taxon>Methanobacteriati</taxon>
        <taxon>Methanobacteriota</taxon>
        <taxon>Stenosarchaea group</taxon>
        <taxon>Halobacteria</taxon>
        <taxon>Halobacteriales</taxon>
        <taxon>Natronomonadaceae</taxon>
        <taxon>Natronomonas</taxon>
    </lineage>
</organism>
<dbReference type="GO" id="GO:0003676">
    <property type="term" value="F:nucleic acid binding"/>
    <property type="evidence" value="ECO:0007669"/>
    <property type="project" value="InterPro"/>
</dbReference>
<name>A0A1U7EXH3_NATPD</name>
<dbReference type="Pfam" id="PF13482">
    <property type="entry name" value="RNase_H_2"/>
    <property type="match status" value="1"/>
</dbReference>
<dbReference type="Pfam" id="PF14520">
    <property type="entry name" value="HHH_5"/>
    <property type="match status" value="1"/>
</dbReference>
<feature type="domain" description="YprB ribonuclease H-like" evidence="2">
    <location>
        <begin position="308"/>
        <end position="486"/>
    </location>
</feature>
<dbReference type="eggNOG" id="arCOG03131">
    <property type="taxonomic scope" value="Archaea"/>
</dbReference>
<dbReference type="Gene3D" id="3.30.420.10">
    <property type="entry name" value="Ribonuclease H-like superfamily/Ribonuclease H"/>
    <property type="match status" value="1"/>
</dbReference>
<keyword evidence="4" id="KW-1185">Reference proteome</keyword>
<protein>
    <submittedName>
        <fullName evidence="3">Ribonuclease H domain protein</fullName>
    </submittedName>
</protein>
<dbReference type="InterPro" id="IPR010995">
    <property type="entry name" value="DNA_repair_Rad51/TF_NusA_a-hlx"/>
</dbReference>
<dbReference type="GO" id="GO:0000166">
    <property type="term" value="F:nucleotide binding"/>
    <property type="evidence" value="ECO:0007669"/>
    <property type="project" value="InterPro"/>
</dbReference>